<keyword evidence="4 5" id="KW-0472">Membrane</keyword>
<feature type="transmembrane region" description="Helical" evidence="5">
    <location>
        <begin position="59"/>
        <end position="82"/>
    </location>
</feature>
<name>A0A7D6BCS4_FERL1</name>
<evidence type="ECO:0000256" key="4">
    <source>
        <dbReference type="ARBA" id="ARBA00023136"/>
    </source>
</evidence>
<dbReference type="KEGG" id="flt:Sv326_1164"/>
<dbReference type="Pfam" id="PF02535">
    <property type="entry name" value="Zip"/>
    <property type="match status" value="1"/>
</dbReference>
<organism evidence="6 7">
    <name type="scientific">Fermentimicrarchaeum limneticum</name>
    <dbReference type="NCBI Taxonomy" id="2795018"/>
    <lineage>
        <taxon>Archaea</taxon>
        <taxon>Candidatus Micrarchaeota</taxon>
        <taxon>Candidatus Fermentimicrarchaeales</taxon>
        <taxon>Candidatus Fermentimicrarchaeaceae</taxon>
        <taxon>Candidatus Fermentimicrarchaeum</taxon>
    </lineage>
</organism>
<dbReference type="InterPro" id="IPR003689">
    <property type="entry name" value="ZIP"/>
</dbReference>
<evidence type="ECO:0000313" key="7">
    <source>
        <dbReference type="Proteomes" id="UP000510821"/>
    </source>
</evidence>
<evidence type="ECO:0000256" key="3">
    <source>
        <dbReference type="ARBA" id="ARBA00022989"/>
    </source>
</evidence>
<evidence type="ECO:0000256" key="1">
    <source>
        <dbReference type="ARBA" id="ARBA00004141"/>
    </source>
</evidence>
<sequence length="246" mass="26044">MAFLDLLFGALTVFLATSLGSAGILLFNGRKIGRVDYSNIISFCAGVMAFSAMEMFGQSLIYAGDLVATLSLLVGFLVFLVLERSLPHLHFLVRKTSISDSKKKAALIAGTITIHNLPEGFAIASSFAQSNPLGWLVTSTIAIQDVPEGTLVSAPLACYGIDCVRSFKFGVLSGLIEGVAAIFGYIFLSLVKEVIPSALGFAAGAMSYVILAELLPDAFKGRSWKVALSFILGVVAAIGISSFLRF</sequence>
<reference evidence="7" key="1">
    <citation type="submission" date="2020-07" db="EMBL/GenBank/DDBJ databases">
        <title>Metabolic diversity and evolutionary history of the archaeal phylum ###Micrarchaeota### uncovered from a freshwater lake metagenome.</title>
        <authorList>
            <person name="Kadnikov V.V."/>
            <person name="Savvichev A.S."/>
            <person name="Mardanov A.V."/>
            <person name="Beletsky A.V."/>
            <person name="Chupakov A.V."/>
            <person name="Kokryatskaya N.M."/>
            <person name="Pimenov N.V."/>
            <person name="Ravin N.V."/>
        </authorList>
    </citation>
    <scope>NUCLEOTIDE SEQUENCE [LARGE SCALE GENOMIC DNA]</scope>
</reference>
<dbReference type="AlphaFoldDB" id="A0A7D6BCS4"/>
<proteinExistence type="predicted"/>
<dbReference type="EMBL" id="CP058998">
    <property type="protein sequence ID" value="QLJ53339.1"/>
    <property type="molecule type" value="Genomic_DNA"/>
</dbReference>
<dbReference type="GO" id="GO:0046873">
    <property type="term" value="F:metal ion transmembrane transporter activity"/>
    <property type="evidence" value="ECO:0007669"/>
    <property type="project" value="InterPro"/>
</dbReference>
<feature type="transmembrane region" description="Helical" evidence="5">
    <location>
        <begin position="6"/>
        <end position="28"/>
    </location>
</feature>
<dbReference type="PANTHER" id="PTHR16950:SF16">
    <property type="entry name" value="ZINC TRANSPORTER ZIP13"/>
    <property type="match status" value="1"/>
</dbReference>
<dbReference type="Proteomes" id="UP000510821">
    <property type="component" value="Chromosome"/>
</dbReference>
<keyword evidence="3 5" id="KW-1133">Transmembrane helix</keyword>
<accession>A0A7D6BCS4</accession>
<feature type="transmembrane region" description="Helical" evidence="5">
    <location>
        <begin position="169"/>
        <end position="188"/>
    </location>
</feature>
<evidence type="ECO:0000256" key="2">
    <source>
        <dbReference type="ARBA" id="ARBA00022692"/>
    </source>
</evidence>
<dbReference type="PANTHER" id="PTHR16950">
    <property type="entry name" value="ZINC TRANSPORTER SLC39A7 HISTIDINE-RICH MEMBRANE PROTEIN KE4"/>
    <property type="match status" value="1"/>
</dbReference>
<comment type="subcellular location">
    <subcellularLocation>
        <location evidence="1">Membrane</location>
        <topology evidence="1">Multi-pass membrane protein</topology>
    </subcellularLocation>
</comment>
<dbReference type="GO" id="GO:0016020">
    <property type="term" value="C:membrane"/>
    <property type="evidence" value="ECO:0007669"/>
    <property type="project" value="UniProtKB-SubCell"/>
</dbReference>
<feature type="transmembrane region" description="Helical" evidence="5">
    <location>
        <begin position="35"/>
        <end position="53"/>
    </location>
</feature>
<feature type="transmembrane region" description="Helical" evidence="5">
    <location>
        <begin position="226"/>
        <end position="244"/>
    </location>
</feature>
<protein>
    <submittedName>
        <fullName evidence="6">Zinc transporter ZupT</fullName>
    </submittedName>
</protein>
<keyword evidence="2 5" id="KW-0812">Transmembrane</keyword>
<evidence type="ECO:0000256" key="5">
    <source>
        <dbReference type="SAM" id="Phobius"/>
    </source>
</evidence>
<evidence type="ECO:0000313" key="6">
    <source>
        <dbReference type="EMBL" id="QLJ53339.1"/>
    </source>
</evidence>
<gene>
    <name evidence="6" type="ORF">Sv326_1164</name>
</gene>